<feature type="transmembrane region" description="Helical" evidence="13">
    <location>
        <begin position="140"/>
        <end position="160"/>
    </location>
</feature>
<dbReference type="InterPro" id="IPR008915">
    <property type="entry name" value="Peptidase_M50"/>
</dbReference>
<comment type="caution">
    <text evidence="15">The sequence shown here is derived from an EMBL/GenBank/DDBJ whole genome shotgun (WGS) entry which is preliminary data.</text>
</comment>
<dbReference type="CDD" id="cd06158">
    <property type="entry name" value="S2P-M50_like_1"/>
    <property type="match status" value="1"/>
</dbReference>
<dbReference type="Pfam" id="PF02163">
    <property type="entry name" value="Peptidase_M50"/>
    <property type="match status" value="1"/>
</dbReference>
<reference evidence="15 16" key="1">
    <citation type="journal article" date="2014" name="Genome Announc.">
        <title>Draft Genome Sequence of Magnetospirillum sp. Strain SO-1, a Freshwater Magnetotactic Bacterium Isolated from the Ol'khovka River, Russia.</title>
        <authorList>
            <person name="Grouzdev D.S."/>
            <person name="Dziuba M.V."/>
            <person name="Sukhacheva M.S."/>
            <person name="Mardanov A.V."/>
            <person name="Beletskiy A.V."/>
            <person name="Kuznetsov B.B."/>
            <person name="Skryabin K.G."/>
        </authorList>
    </citation>
    <scope>NUCLEOTIDE SEQUENCE [LARGE SCALE GENOMIC DNA]</scope>
    <source>
        <strain evidence="15 16">SO-1</strain>
    </source>
</reference>
<dbReference type="GO" id="GO:0006508">
    <property type="term" value="P:proteolysis"/>
    <property type="evidence" value="ECO:0007669"/>
    <property type="project" value="UniProtKB-KW"/>
</dbReference>
<dbReference type="InterPro" id="IPR044537">
    <property type="entry name" value="Rip2-like"/>
</dbReference>
<keyword evidence="9" id="KW-0862">Zinc</keyword>
<dbReference type="Proteomes" id="UP000011744">
    <property type="component" value="Unassembled WGS sequence"/>
</dbReference>
<dbReference type="GO" id="GO:0005886">
    <property type="term" value="C:plasma membrane"/>
    <property type="evidence" value="ECO:0007669"/>
    <property type="project" value="UniProtKB-SubCell"/>
</dbReference>
<name>M3AGR0_9PROT</name>
<sequence>MMGDLGGLLFGITIWAIPLIFAVTLHEAAHGYAALACGDDTAQRQGRISLNPLRHIDPFGTIILPGLLLAIGGVMFGWAKPVPVNFNRLRHPRRDMVIVAAAGPAMNLGLAVLAVLAVRLVPVIPEAVRGWYFLNLDNAIYFNLLLAVFNMIPIPPLDGGRVAVGILPRFLAWHLARLEKAGMLILIAALFLFPLLGRQIGMDLDVFRWLVQGPVDTIGRFLVEVLGP</sequence>
<feature type="transmembrane region" description="Helical" evidence="13">
    <location>
        <begin position="181"/>
        <end position="200"/>
    </location>
</feature>
<evidence type="ECO:0000256" key="10">
    <source>
        <dbReference type="ARBA" id="ARBA00022989"/>
    </source>
</evidence>
<keyword evidence="16" id="KW-1185">Reference proteome</keyword>
<dbReference type="GO" id="GO:0046872">
    <property type="term" value="F:metal ion binding"/>
    <property type="evidence" value="ECO:0007669"/>
    <property type="project" value="UniProtKB-KW"/>
</dbReference>
<accession>M3AGR0</accession>
<dbReference type="EMBL" id="AONQ01000002">
    <property type="protein sequence ID" value="EME71759.1"/>
    <property type="molecule type" value="Genomic_DNA"/>
</dbReference>
<comment type="cofactor">
    <cofactor evidence="1">
        <name>Zn(2+)</name>
        <dbReference type="ChEBI" id="CHEBI:29105"/>
    </cofactor>
</comment>
<dbReference type="OrthoDB" id="9800627at2"/>
<feature type="transmembrane region" description="Helical" evidence="13">
    <location>
        <begin position="59"/>
        <end position="78"/>
    </location>
</feature>
<keyword evidence="5 15" id="KW-0645">Protease</keyword>
<keyword evidence="6 13" id="KW-0812">Transmembrane</keyword>
<feature type="transmembrane region" description="Helical" evidence="13">
    <location>
        <begin position="98"/>
        <end position="120"/>
    </location>
</feature>
<keyword evidence="7" id="KW-0479">Metal-binding</keyword>
<dbReference type="STRING" id="1244869.H261_00882"/>
<evidence type="ECO:0000256" key="6">
    <source>
        <dbReference type="ARBA" id="ARBA00022692"/>
    </source>
</evidence>
<proteinExistence type="inferred from homology"/>
<dbReference type="AlphaFoldDB" id="M3AGR0"/>
<dbReference type="GO" id="GO:0008237">
    <property type="term" value="F:metallopeptidase activity"/>
    <property type="evidence" value="ECO:0007669"/>
    <property type="project" value="UniProtKB-KW"/>
</dbReference>
<dbReference type="eggNOG" id="COG1994">
    <property type="taxonomic scope" value="Bacteria"/>
</dbReference>
<protein>
    <submittedName>
        <fullName evidence="15">Zn-dependent protease</fullName>
    </submittedName>
</protein>
<dbReference type="PANTHER" id="PTHR35864:SF1">
    <property type="entry name" value="ZINC METALLOPROTEASE YWHC-RELATED"/>
    <property type="match status" value="1"/>
</dbReference>
<evidence type="ECO:0000256" key="4">
    <source>
        <dbReference type="ARBA" id="ARBA00022475"/>
    </source>
</evidence>
<evidence type="ECO:0000256" key="2">
    <source>
        <dbReference type="ARBA" id="ARBA00004651"/>
    </source>
</evidence>
<comment type="subcellular location">
    <subcellularLocation>
        <location evidence="2">Cell membrane</location>
        <topology evidence="2">Multi-pass membrane protein</topology>
    </subcellularLocation>
</comment>
<evidence type="ECO:0000313" key="16">
    <source>
        <dbReference type="Proteomes" id="UP000011744"/>
    </source>
</evidence>
<evidence type="ECO:0000259" key="14">
    <source>
        <dbReference type="Pfam" id="PF02163"/>
    </source>
</evidence>
<organism evidence="15 16">
    <name type="scientific">Paramagnetospirillum caucaseum</name>
    <dbReference type="NCBI Taxonomy" id="1244869"/>
    <lineage>
        <taxon>Bacteria</taxon>
        <taxon>Pseudomonadati</taxon>
        <taxon>Pseudomonadota</taxon>
        <taxon>Alphaproteobacteria</taxon>
        <taxon>Rhodospirillales</taxon>
        <taxon>Magnetospirillaceae</taxon>
        <taxon>Paramagnetospirillum</taxon>
    </lineage>
</organism>
<evidence type="ECO:0000256" key="12">
    <source>
        <dbReference type="ARBA" id="ARBA00023136"/>
    </source>
</evidence>
<comment type="similarity">
    <text evidence="3">Belongs to the peptidase M50B family.</text>
</comment>
<evidence type="ECO:0000256" key="11">
    <source>
        <dbReference type="ARBA" id="ARBA00023049"/>
    </source>
</evidence>
<evidence type="ECO:0000256" key="3">
    <source>
        <dbReference type="ARBA" id="ARBA00007931"/>
    </source>
</evidence>
<evidence type="ECO:0000256" key="5">
    <source>
        <dbReference type="ARBA" id="ARBA00022670"/>
    </source>
</evidence>
<gene>
    <name evidence="15" type="ORF">H261_00882</name>
</gene>
<evidence type="ECO:0000256" key="7">
    <source>
        <dbReference type="ARBA" id="ARBA00022723"/>
    </source>
</evidence>
<keyword evidence="8" id="KW-0378">Hydrolase</keyword>
<dbReference type="RefSeq" id="WP_008613258.1">
    <property type="nucleotide sequence ID" value="NZ_AONQ01000002.1"/>
</dbReference>
<keyword evidence="4" id="KW-1003">Cell membrane</keyword>
<evidence type="ECO:0000313" key="15">
    <source>
        <dbReference type="EMBL" id="EME71759.1"/>
    </source>
</evidence>
<evidence type="ECO:0000256" key="1">
    <source>
        <dbReference type="ARBA" id="ARBA00001947"/>
    </source>
</evidence>
<evidence type="ECO:0000256" key="8">
    <source>
        <dbReference type="ARBA" id="ARBA00022801"/>
    </source>
</evidence>
<evidence type="ECO:0000256" key="9">
    <source>
        <dbReference type="ARBA" id="ARBA00022833"/>
    </source>
</evidence>
<keyword evidence="10 13" id="KW-1133">Transmembrane helix</keyword>
<dbReference type="PANTHER" id="PTHR35864">
    <property type="entry name" value="ZINC METALLOPROTEASE MJ0611-RELATED"/>
    <property type="match status" value="1"/>
</dbReference>
<evidence type="ECO:0000256" key="13">
    <source>
        <dbReference type="SAM" id="Phobius"/>
    </source>
</evidence>
<dbReference type="InterPro" id="IPR052348">
    <property type="entry name" value="Metallopeptidase_M50B"/>
</dbReference>
<feature type="domain" description="Peptidase M50" evidence="14">
    <location>
        <begin position="139"/>
        <end position="190"/>
    </location>
</feature>
<dbReference type="PATRIC" id="fig|1244869.3.peg.168"/>
<keyword evidence="11" id="KW-0482">Metalloprotease</keyword>
<keyword evidence="12 13" id="KW-0472">Membrane</keyword>